<keyword evidence="6" id="KW-0961">Cell wall biogenesis/degradation</keyword>
<dbReference type="InterPro" id="IPR018044">
    <property type="entry name" value="Peptidase_S11"/>
</dbReference>
<evidence type="ECO:0000256" key="5">
    <source>
        <dbReference type="ARBA" id="ARBA00022984"/>
    </source>
</evidence>
<keyword evidence="14" id="KW-0645">Protease</keyword>
<dbReference type="GO" id="GO:0009002">
    <property type="term" value="F:serine-type D-Ala-D-Ala carboxypeptidase activity"/>
    <property type="evidence" value="ECO:0007669"/>
    <property type="project" value="InterPro"/>
</dbReference>
<dbReference type="GO" id="GO:0071555">
    <property type="term" value="P:cell wall organization"/>
    <property type="evidence" value="ECO:0007669"/>
    <property type="project" value="UniProtKB-KW"/>
</dbReference>
<accession>A0A8I0AIC8</accession>
<keyword evidence="10" id="KW-0175">Coiled coil</keyword>
<dbReference type="GO" id="GO:0008360">
    <property type="term" value="P:regulation of cell shape"/>
    <property type="evidence" value="ECO:0007669"/>
    <property type="project" value="UniProtKB-KW"/>
</dbReference>
<comment type="caution">
    <text evidence="14">The sequence shown here is derived from an EMBL/GenBank/DDBJ whole genome shotgun (WGS) entry which is preliminary data.</text>
</comment>
<dbReference type="PRINTS" id="PR00725">
    <property type="entry name" value="DADACBPTASE1"/>
</dbReference>
<keyword evidence="4" id="KW-0133">Cell shape</keyword>
<evidence type="ECO:0000256" key="1">
    <source>
        <dbReference type="ARBA" id="ARBA00007164"/>
    </source>
</evidence>
<dbReference type="EMBL" id="JACOOX010000001">
    <property type="protein sequence ID" value="MBC5661486.1"/>
    <property type="molecule type" value="Genomic_DNA"/>
</dbReference>
<evidence type="ECO:0000259" key="13">
    <source>
        <dbReference type="Pfam" id="PF00768"/>
    </source>
</evidence>
<keyword evidence="15" id="KW-1185">Reference proteome</keyword>
<feature type="domain" description="Peptidase S11 D-alanyl-D-alanine carboxypeptidase A N-terminal" evidence="13">
    <location>
        <begin position="91"/>
        <end position="325"/>
    </location>
</feature>
<evidence type="ECO:0000256" key="2">
    <source>
        <dbReference type="ARBA" id="ARBA00022729"/>
    </source>
</evidence>
<evidence type="ECO:0000256" key="4">
    <source>
        <dbReference type="ARBA" id="ARBA00022960"/>
    </source>
</evidence>
<evidence type="ECO:0000256" key="9">
    <source>
        <dbReference type="RuleBase" id="RU004016"/>
    </source>
</evidence>
<feature type="active site" description="Proton acceptor" evidence="7">
    <location>
        <position position="127"/>
    </location>
</feature>
<dbReference type="Proteomes" id="UP000615234">
    <property type="component" value="Unassembled WGS sequence"/>
</dbReference>
<feature type="compositionally biased region" description="Polar residues" evidence="11">
    <location>
        <begin position="54"/>
        <end position="69"/>
    </location>
</feature>
<dbReference type="Pfam" id="PF00768">
    <property type="entry name" value="Peptidase_S11"/>
    <property type="match status" value="1"/>
</dbReference>
<evidence type="ECO:0000256" key="7">
    <source>
        <dbReference type="PIRSR" id="PIRSR618044-1"/>
    </source>
</evidence>
<keyword evidence="5" id="KW-0573">Peptidoglycan synthesis</keyword>
<feature type="binding site" evidence="8">
    <location>
        <position position="296"/>
    </location>
    <ligand>
        <name>substrate</name>
    </ligand>
</feature>
<evidence type="ECO:0000256" key="10">
    <source>
        <dbReference type="SAM" id="Coils"/>
    </source>
</evidence>
<evidence type="ECO:0000256" key="8">
    <source>
        <dbReference type="PIRSR" id="PIRSR618044-2"/>
    </source>
</evidence>
<dbReference type="Gene3D" id="3.40.710.10">
    <property type="entry name" value="DD-peptidase/beta-lactamase superfamily"/>
    <property type="match status" value="1"/>
</dbReference>
<dbReference type="InterPro" id="IPR001967">
    <property type="entry name" value="Peptidase_S11_N"/>
</dbReference>
<evidence type="ECO:0000256" key="12">
    <source>
        <dbReference type="SAM" id="Phobius"/>
    </source>
</evidence>
<feature type="coiled-coil region" evidence="10">
    <location>
        <begin position="506"/>
        <end position="533"/>
    </location>
</feature>
<dbReference type="PANTHER" id="PTHR21581:SF6">
    <property type="entry name" value="TRAFFICKING PROTEIN PARTICLE COMPLEX SUBUNIT 12"/>
    <property type="match status" value="1"/>
</dbReference>
<keyword evidence="12" id="KW-0812">Transmembrane</keyword>
<dbReference type="GO" id="GO:0009252">
    <property type="term" value="P:peptidoglycan biosynthetic process"/>
    <property type="evidence" value="ECO:0007669"/>
    <property type="project" value="UniProtKB-KW"/>
</dbReference>
<evidence type="ECO:0000313" key="14">
    <source>
        <dbReference type="EMBL" id="MBC5661486.1"/>
    </source>
</evidence>
<name>A0A8I0AIC8_9FIRM</name>
<feature type="region of interest" description="Disordered" evidence="11">
    <location>
        <begin position="54"/>
        <end position="77"/>
    </location>
</feature>
<sequence length="533" mass="59611">MKIRKNPKKNRTRHAIPVVILSTVLLFTMSVFYIDSTSSSAAGTDHLFLPDSTVTNTASDDSTNEGSDNSTDEDGTTEYLVTTEYPDEPGKAPELASNYAIVLDANTGNILYQKNAFDKQYPASITKIMTFLLAIENTKLTDTVTMSHDAVFGIDRGSSHIGLDEGEQISMEDALYGMMLESANEVAWGIGEFVSGGSIEDFAKMMNERAVKLGCLGTHFVNANGLPDENHYTTCYDMALITKACLKHDEFRKITGTRNHVIGPTNICEEERQLWQHCKMTNPDSKYYYEYCEGGKTGYTNDALNTLVTWSKKGDTELICVLMNCNGAANTYTDSKAIYEYCFRNYSLQTPLADYTFDSTQTSQTLDYLNSYYKTDSGSDITLQIDKDYKLNFNKNDDIKKLTYSIEYNKEPVKDGDTYTVGHLILSYGGNMIGTTDLTVTGYNPDGKQISSNNTEHAADATVAASAAKKKLSIHPLWIILAVLLLLAVLFVAYLIHIQKARKHQRALQAARKKQYEERRRQLQETFDNDLDE</sequence>
<feature type="active site" description="Acyl-ester intermediate" evidence="7">
    <location>
        <position position="124"/>
    </location>
</feature>
<feature type="transmembrane region" description="Helical" evidence="12">
    <location>
        <begin position="477"/>
        <end position="496"/>
    </location>
</feature>
<dbReference type="InterPro" id="IPR012338">
    <property type="entry name" value="Beta-lactam/transpept-like"/>
</dbReference>
<reference evidence="14 15" key="1">
    <citation type="submission" date="2020-08" db="EMBL/GenBank/DDBJ databases">
        <title>Genome public.</title>
        <authorList>
            <person name="Liu C."/>
            <person name="Sun Q."/>
        </authorList>
    </citation>
    <scope>NUCLEOTIDE SEQUENCE [LARGE SCALE GENOMIC DNA]</scope>
    <source>
        <strain evidence="14 15">NSJ-10</strain>
    </source>
</reference>
<keyword evidence="12" id="KW-0472">Membrane</keyword>
<evidence type="ECO:0000256" key="11">
    <source>
        <dbReference type="SAM" id="MobiDB-lite"/>
    </source>
</evidence>
<dbReference type="AlphaFoldDB" id="A0A8I0AIC8"/>
<dbReference type="SUPFAM" id="SSF56601">
    <property type="entry name" value="beta-lactamase/transpeptidase-like"/>
    <property type="match status" value="1"/>
</dbReference>
<dbReference type="RefSeq" id="WP_173783750.1">
    <property type="nucleotide sequence ID" value="NZ_JACOOX010000001.1"/>
</dbReference>
<dbReference type="GO" id="GO:0006508">
    <property type="term" value="P:proteolysis"/>
    <property type="evidence" value="ECO:0007669"/>
    <property type="project" value="InterPro"/>
</dbReference>
<proteinExistence type="inferred from homology"/>
<evidence type="ECO:0000256" key="3">
    <source>
        <dbReference type="ARBA" id="ARBA00022801"/>
    </source>
</evidence>
<dbReference type="PANTHER" id="PTHR21581">
    <property type="entry name" value="D-ALANYL-D-ALANINE CARBOXYPEPTIDASE"/>
    <property type="match status" value="1"/>
</dbReference>
<keyword evidence="12" id="KW-1133">Transmembrane helix</keyword>
<keyword evidence="2" id="KW-0732">Signal</keyword>
<keyword evidence="3" id="KW-0378">Hydrolase</keyword>
<feature type="active site" evidence="7">
    <location>
        <position position="182"/>
    </location>
</feature>
<organism evidence="14 15">
    <name type="scientific">Coprococcus hominis</name>
    <name type="common">ex Liu et al. 2022</name>
    <dbReference type="NCBI Taxonomy" id="2763039"/>
    <lineage>
        <taxon>Bacteria</taxon>
        <taxon>Bacillati</taxon>
        <taxon>Bacillota</taxon>
        <taxon>Clostridia</taxon>
        <taxon>Lachnospirales</taxon>
        <taxon>Lachnospiraceae</taxon>
        <taxon>Coprococcus</taxon>
    </lineage>
</organism>
<protein>
    <submittedName>
        <fullName evidence="14">D-alanyl-D-alanine carboxypeptidase</fullName>
    </submittedName>
</protein>
<gene>
    <name evidence="14" type="ORF">H8S09_01030</name>
</gene>
<keyword evidence="14" id="KW-0121">Carboxypeptidase</keyword>
<comment type="similarity">
    <text evidence="1 9">Belongs to the peptidase S11 family.</text>
</comment>
<evidence type="ECO:0000313" key="15">
    <source>
        <dbReference type="Proteomes" id="UP000615234"/>
    </source>
</evidence>
<evidence type="ECO:0000256" key="6">
    <source>
        <dbReference type="ARBA" id="ARBA00023316"/>
    </source>
</evidence>